<proteinExistence type="predicted"/>
<sequence>MTNLLDLLDKGVGGVSFNPKDLAVELVAYGEPDVARMLLDMSPDTYTQISVLAGRLLSGNLTIDKAICLAAVEVFEGRSRPLRRKRRVYPKAV</sequence>
<accession>A0ABR8UHE8</accession>
<organism evidence="1 2">
    <name type="scientific">Luteimonas colneyensis</name>
    <dbReference type="NCBI Taxonomy" id="2762230"/>
    <lineage>
        <taxon>Bacteria</taxon>
        <taxon>Pseudomonadati</taxon>
        <taxon>Pseudomonadota</taxon>
        <taxon>Gammaproteobacteria</taxon>
        <taxon>Lysobacterales</taxon>
        <taxon>Lysobacteraceae</taxon>
        <taxon>Luteimonas</taxon>
    </lineage>
</organism>
<keyword evidence="2" id="KW-1185">Reference proteome</keyword>
<evidence type="ECO:0000313" key="1">
    <source>
        <dbReference type="EMBL" id="MBD7987452.1"/>
    </source>
</evidence>
<dbReference type="RefSeq" id="WP_191728696.1">
    <property type="nucleotide sequence ID" value="NZ_JACSQJ010000002.1"/>
</dbReference>
<gene>
    <name evidence="1" type="ORF">H9645_05360</name>
</gene>
<protein>
    <submittedName>
        <fullName evidence="1">Uncharacterized protein</fullName>
    </submittedName>
</protein>
<dbReference type="EMBL" id="JACSQJ010000002">
    <property type="protein sequence ID" value="MBD7987452.1"/>
    <property type="molecule type" value="Genomic_DNA"/>
</dbReference>
<dbReference type="Proteomes" id="UP000647183">
    <property type="component" value="Unassembled WGS sequence"/>
</dbReference>
<comment type="caution">
    <text evidence="1">The sequence shown here is derived from an EMBL/GenBank/DDBJ whole genome shotgun (WGS) entry which is preliminary data.</text>
</comment>
<name>A0ABR8UHE8_9GAMM</name>
<reference evidence="1 2" key="1">
    <citation type="submission" date="2020-08" db="EMBL/GenBank/DDBJ databases">
        <title>A Genomic Blueprint of the Chicken Gut Microbiome.</title>
        <authorList>
            <person name="Gilroy R."/>
            <person name="Ravi A."/>
            <person name="Getino M."/>
            <person name="Pursley I."/>
            <person name="Horton D.L."/>
            <person name="Alikhan N.-F."/>
            <person name="Baker D."/>
            <person name="Gharbi K."/>
            <person name="Hall N."/>
            <person name="Watson M."/>
            <person name="Adriaenssens E.M."/>
            <person name="Foster-Nyarko E."/>
            <person name="Jarju S."/>
            <person name="Secka A."/>
            <person name="Antonio M."/>
            <person name="Oren A."/>
            <person name="Chaudhuri R."/>
            <person name="La Ragione R.M."/>
            <person name="Hildebrand F."/>
            <person name="Pallen M.J."/>
        </authorList>
    </citation>
    <scope>NUCLEOTIDE SEQUENCE [LARGE SCALE GENOMIC DNA]</scope>
    <source>
        <strain evidence="1 2">Sa2BVA3</strain>
    </source>
</reference>
<evidence type="ECO:0000313" key="2">
    <source>
        <dbReference type="Proteomes" id="UP000647183"/>
    </source>
</evidence>